<proteinExistence type="predicted"/>
<reference evidence="2" key="2">
    <citation type="submission" date="2016-06" db="EMBL/GenBank/DDBJ databases">
        <title>The genome of a short-lived fish provides insights into sex chromosome evolution and the genetic control of aging.</title>
        <authorList>
            <person name="Reichwald K."/>
            <person name="Felder M."/>
            <person name="Petzold A."/>
            <person name="Koch P."/>
            <person name="Groth M."/>
            <person name="Platzer M."/>
        </authorList>
    </citation>
    <scope>NUCLEOTIDE SEQUENCE</scope>
    <source>
        <tissue evidence="2">Brain</tissue>
    </source>
</reference>
<sequence length="293" mass="34516">METEPTHSKNTPKMFKEKYGHQGMKDFRRLEGLHQKRARLRNHLRFCLRCRDENTTPTSLQLRTPIRTKTAQNIIERAQRALLKERIRNIITKQRRVEDELERGHLDLKRNYQLDKQTEELINGHMIEKQDKEFTKKKRKEKQDNSTPNSWLCNISQHKLTEAEESILKKGLNFAVTPKEIPYEEFIVATELACQQITDEGKKAELRNNVVGILKNSQIQHSNITKEEQSAMTALSRNEQIIILPADKGSTSVIMDKEKYKQQMEQMLEDQKKTTYKILKKDSTEEVKKNMKK</sequence>
<evidence type="ECO:0000256" key="1">
    <source>
        <dbReference type="SAM" id="MobiDB-lite"/>
    </source>
</evidence>
<dbReference type="AlphaFoldDB" id="A0A1A8F0I8"/>
<reference evidence="2" key="1">
    <citation type="submission" date="2016-05" db="EMBL/GenBank/DDBJ databases">
        <authorList>
            <person name="Lavstsen T."/>
            <person name="Jespersen J.S."/>
        </authorList>
    </citation>
    <scope>NUCLEOTIDE SEQUENCE</scope>
    <source>
        <tissue evidence="2">Brain</tissue>
    </source>
</reference>
<protein>
    <submittedName>
        <fullName evidence="2">Uncharacterized protein</fullName>
    </submittedName>
</protein>
<name>A0A1A8F0I8_9TELE</name>
<dbReference type="EMBL" id="HAEB01005092">
    <property type="protein sequence ID" value="SBQ51619.1"/>
    <property type="molecule type" value="Transcribed_RNA"/>
</dbReference>
<feature type="region of interest" description="Disordered" evidence="1">
    <location>
        <begin position="130"/>
        <end position="150"/>
    </location>
</feature>
<organism evidence="2">
    <name type="scientific">Nothobranchius korthausae</name>
    <dbReference type="NCBI Taxonomy" id="1143690"/>
    <lineage>
        <taxon>Eukaryota</taxon>
        <taxon>Metazoa</taxon>
        <taxon>Chordata</taxon>
        <taxon>Craniata</taxon>
        <taxon>Vertebrata</taxon>
        <taxon>Euteleostomi</taxon>
        <taxon>Actinopterygii</taxon>
        <taxon>Neopterygii</taxon>
        <taxon>Teleostei</taxon>
        <taxon>Neoteleostei</taxon>
        <taxon>Acanthomorphata</taxon>
        <taxon>Ovalentaria</taxon>
        <taxon>Atherinomorphae</taxon>
        <taxon>Cyprinodontiformes</taxon>
        <taxon>Nothobranchiidae</taxon>
        <taxon>Nothobranchius</taxon>
    </lineage>
</organism>
<accession>A0A1A8F0I8</accession>
<evidence type="ECO:0000313" key="2">
    <source>
        <dbReference type="EMBL" id="SBQ51619.1"/>
    </source>
</evidence>
<gene>
    <name evidence="2" type="primary">Nfu_g_1_000362</name>
</gene>